<dbReference type="InterPro" id="IPR019734">
    <property type="entry name" value="TPR_rpt"/>
</dbReference>
<reference evidence="3" key="1">
    <citation type="journal article" date="2019" name="Int. J. Syst. Evol. Microbiol.">
        <title>The Global Catalogue of Microorganisms (GCM) 10K type strain sequencing project: providing services to taxonomists for standard genome sequencing and annotation.</title>
        <authorList>
            <consortium name="The Broad Institute Genomics Platform"/>
            <consortium name="The Broad Institute Genome Sequencing Center for Infectious Disease"/>
            <person name="Wu L."/>
            <person name="Ma J."/>
        </authorList>
    </citation>
    <scope>NUCLEOTIDE SEQUENCE [LARGE SCALE GENOMIC DNA]</scope>
    <source>
        <strain evidence="3">CGMCC 1.16026</strain>
    </source>
</reference>
<dbReference type="InterPro" id="IPR011990">
    <property type="entry name" value="TPR-like_helical_dom_sf"/>
</dbReference>
<keyword evidence="1" id="KW-0732">Signal</keyword>
<dbReference type="Proteomes" id="UP001596391">
    <property type="component" value="Unassembled WGS sequence"/>
</dbReference>
<dbReference type="EMBL" id="JBHSWI010000001">
    <property type="protein sequence ID" value="MFC6644231.1"/>
    <property type="molecule type" value="Genomic_DNA"/>
</dbReference>
<feature type="chain" id="PRO_5045693047" evidence="1">
    <location>
        <begin position="23"/>
        <end position="316"/>
    </location>
</feature>
<evidence type="ECO:0000313" key="3">
    <source>
        <dbReference type="Proteomes" id="UP001596391"/>
    </source>
</evidence>
<dbReference type="RefSeq" id="WP_263372172.1">
    <property type="nucleotide sequence ID" value="NZ_JAGSYD010000004.1"/>
</dbReference>
<name>A0ABW1Z6D2_9BACT</name>
<proteinExistence type="predicted"/>
<gene>
    <name evidence="2" type="ORF">ACFQBQ_01205</name>
</gene>
<dbReference type="SUPFAM" id="SSF48452">
    <property type="entry name" value="TPR-like"/>
    <property type="match status" value="1"/>
</dbReference>
<feature type="signal peptide" evidence="1">
    <location>
        <begin position="1"/>
        <end position="22"/>
    </location>
</feature>
<evidence type="ECO:0000256" key="1">
    <source>
        <dbReference type="SAM" id="SignalP"/>
    </source>
</evidence>
<dbReference type="Gene3D" id="1.25.40.10">
    <property type="entry name" value="Tetratricopeptide repeat domain"/>
    <property type="match status" value="1"/>
</dbReference>
<keyword evidence="3" id="KW-1185">Reference proteome</keyword>
<evidence type="ECO:0000313" key="2">
    <source>
        <dbReference type="EMBL" id="MFC6644231.1"/>
    </source>
</evidence>
<dbReference type="SMART" id="SM00028">
    <property type="entry name" value="TPR"/>
    <property type="match status" value="2"/>
</dbReference>
<protein>
    <submittedName>
        <fullName evidence="2">Tetratricopeptide repeat protein</fullName>
    </submittedName>
</protein>
<comment type="caution">
    <text evidence="2">The sequence shown here is derived from an EMBL/GenBank/DDBJ whole genome shotgun (WGS) entry which is preliminary data.</text>
</comment>
<dbReference type="PROSITE" id="PS51257">
    <property type="entry name" value="PROKAR_LIPOPROTEIN"/>
    <property type="match status" value="1"/>
</dbReference>
<accession>A0ABW1Z6D2</accession>
<sequence>MPNLRQLVSIALLAAVSCAAHAADLGSAEKLLVHGQLDEALTELNSLPATPAQKLLLCRTHFAAHHIDQAVASCEAAVAAHTSAASVDWLGRAYGLQADHSGPLSGMKLAGKVRSTFERAVDLDPKYHPAVDDLTDFYVAAPGMVGGGTDKANALGHRVEAMLPQSAHRAFGLAAEKDHDYGTAEREFRAAVAVSGDSGAWTDLGFYYGHRKQYDQSFDALQKGVAAAHNSGNSLVDAAQILIEQKRHLDLAERWLRQYLSATAGQTDGQPVPSVHVILGKLLAKRGNKDAARQEYNAALALVANYEPAQKALNSL</sequence>
<organism evidence="2 3">
    <name type="scientific">Granulicella cerasi</name>
    <dbReference type="NCBI Taxonomy" id="741063"/>
    <lineage>
        <taxon>Bacteria</taxon>
        <taxon>Pseudomonadati</taxon>
        <taxon>Acidobacteriota</taxon>
        <taxon>Terriglobia</taxon>
        <taxon>Terriglobales</taxon>
        <taxon>Acidobacteriaceae</taxon>
        <taxon>Granulicella</taxon>
    </lineage>
</organism>